<evidence type="ECO:0000313" key="4">
    <source>
        <dbReference type="EMBL" id="KKD57163.1"/>
    </source>
</evidence>
<dbReference type="InterPro" id="IPR013154">
    <property type="entry name" value="ADH-like_N"/>
</dbReference>
<dbReference type="CDD" id="cd08292">
    <property type="entry name" value="ETR_like_2"/>
    <property type="match status" value="1"/>
</dbReference>
<evidence type="ECO:0000256" key="1">
    <source>
        <dbReference type="ARBA" id="ARBA00022857"/>
    </source>
</evidence>
<reference evidence="4 5" key="1">
    <citation type="submission" date="2015-03" db="EMBL/GenBank/DDBJ databases">
        <title>Draft genome of Stenotrophomonas maltophila isolated from urine specimen.</title>
        <authorList>
            <person name="Murugan N."/>
            <person name="Malathi J."/>
            <person name="Umashankar V."/>
            <person name="Madhavan H."/>
        </authorList>
    </citation>
    <scope>NUCLEOTIDE SEQUENCE [LARGE SCALE GENOMIC DNA]</scope>
    <source>
        <strain evidence="4 5">JMNMN1</strain>
    </source>
</reference>
<feature type="domain" description="Enoyl reductase (ER)" evidence="3">
    <location>
        <begin position="11"/>
        <end position="323"/>
    </location>
</feature>
<dbReference type="Proteomes" id="UP000243478">
    <property type="component" value="Unassembled WGS sequence"/>
</dbReference>
<dbReference type="RefSeq" id="WP_151356481.1">
    <property type="nucleotide sequence ID" value="NZ_CP104290.1"/>
</dbReference>
<dbReference type="AlphaFoldDB" id="A0A0F5ZNA7"/>
<keyword evidence="1" id="KW-0521">NADP</keyword>
<dbReference type="InterPro" id="IPR020843">
    <property type="entry name" value="ER"/>
</dbReference>
<dbReference type="GO" id="GO:0070402">
    <property type="term" value="F:NADPH binding"/>
    <property type="evidence" value="ECO:0007669"/>
    <property type="project" value="TreeGrafter"/>
</dbReference>
<gene>
    <name evidence="4" type="ORF">VM57_11750</name>
</gene>
<evidence type="ECO:0000313" key="5">
    <source>
        <dbReference type="Proteomes" id="UP000243478"/>
    </source>
</evidence>
<name>A0A0F5ZNA7_STEMA</name>
<dbReference type="GO" id="GO:0016651">
    <property type="term" value="F:oxidoreductase activity, acting on NAD(P)H"/>
    <property type="evidence" value="ECO:0007669"/>
    <property type="project" value="TreeGrafter"/>
</dbReference>
<organism evidence="4 5">
    <name type="scientific">Stenotrophomonas maltophilia</name>
    <name type="common">Pseudomonas maltophilia</name>
    <name type="synonym">Xanthomonas maltophilia</name>
    <dbReference type="NCBI Taxonomy" id="40324"/>
    <lineage>
        <taxon>Bacteria</taxon>
        <taxon>Pseudomonadati</taxon>
        <taxon>Pseudomonadota</taxon>
        <taxon>Gammaproteobacteria</taxon>
        <taxon>Lysobacterales</taxon>
        <taxon>Lysobacteraceae</taxon>
        <taxon>Stenotrophomonas</taxon>
        <taxon>Stenotrophomonas maltophilia group</taxon>
    </lineage>
</organism>
<dbReference type="InterPro" id="IPR011032">
    <property type="entry name" value="GroES-like_sf"/>
</dbReference>
<dbReference type="Pfam" id="PF08240">
    <property type="entry name" value="ADH_N"/>
    <property type="match status" value="1"/>
</dbReference>
<dbReference type="InterPro" id="IPR036291">
    <property type="entry name" value="NAD(P)-bd_dom_sf"/>
</dbReference>
<dbReference type="Pfam" id="PF00107">
    <property type="entry name" value="ADH_zinc_N"/>
    <property type="match status" value="1"/>
</dbReference>
<dbReference type="InterPro" id="IPR013149">
    <property type="entry name" value="ADH-like_C"/>
</dbReference>
<sequence>MRAAQYPSFGNPADVLAIADAPLPEPGPGEVRIRTVLASIHNHDLLTVRGLYGYKPTLPAIGGSEALGVIDALGDGVDGLQVGQRVAAASVHGTWAEAFIAPARMVIPMPEAIPDEMAAQLIAMPLSALMLLEFLHVEPGQWIVQNTANGAVGKSLAMLARARGVHVANLVRNADAVAQLQALGIDHVFDTSLDGWKDRVREATGEAQAAAAVDSIGGDASGDLVDLLGHHGTLVSFGVMSGEPMRIPSGGLIYKEATVKGFWGSKVSQAMAVEDKRRLVGELLKRAASGELTLPVEQIFALDDIAQAAKAGAGSGRNGKVLLRP</sequence>
<dbReference type="EMBL" id="JZRZ01000019">
    <property type="protein sequence ID" value="KKD57163.1"/>
    <property type="molecule type" value="Genomic_DNA"/>
</dbReference>
<dbReference type="SUPFAM" id="SSF50129">
    <property type="entry name" value="GroES-like"/>
    <property type="match status" value="1"/>
</dbReference>
<dbReference type="PANTHER" id="PTHR48106:SF2">
    <property type="entry name" value="ZN2+-BINDING DEHYDROGENASE"/>
    <property type="match status" value="1"/>
</dbReference>
<protein>
    <submittedName>
        <fullName evidence="4">Alcohol dehydrogenase</fullName>
    </submittedName>
</protein>
<dbReference type="SUPFAM" id="SSF51735">
    <property type="entry name" value="NAD(P)-binding Rossmann-fold domains"/>
    <property type="match status" value="1"/>
</dbReference>
<dbReference type="Gene3D" id="3.40.50.720">
    <property type="entry name" value="NAD(P)-binding Rossmann-like Domain"/>
    <property type="match status" value="1"/>
</dbReference>
<evidence type="ECO:0000259" key="3">
    <source>
        <dbReference type="SMART" id="SM00829"/>
    </source>
</evidence>
<dbReference type="PANTHER" id="PTHR48106">
    <property type="entry name" value="QUINONE OXIDOREDUCTASE PIG3-RELATED"/>
    <property type="match status" value="1"/>
</dbReference>
<proteinExistence type="predicted"/>
<accession>A0A0F5ZNA7</accession>
<dbReference type="PATRIC" id="fig|40324.63.peg.4345"/>
<dbReference type="SMART" id="SM00829">
    <property type="entry name" value="PKS_ER"/>
    <property type="match status" value="1"/>
</dbReference>
<dbReference type="Gene3D" id="3.90.180.10">
    <property type="entry name" value="Medium-chain alcohol dehydrogenases, catalytic domain"/>
    <property type="match status" value="1"/>
</dbReference>
<keyword evidence="2" id="KW-0560">Oxidoreductase</keyword>
<evidence type="ECO:0000256" key="2">
    <source>
        <dbReference type="ARBA" id="ARBA00023002"/>
    </source>
</evidence>
<comment type="caution">
    <text evidence="4">The sequence shown here is derived from an EMBL/GenBank/DDBJ whole genome shotgun (WGS) entry which is preliminary data.</text>
</comment>